<feature type="compositionally biased region" description="Basic and acidic residues" evidence="6">
    <location>
        <begin position="246"/>
        <end position="261"/>
    </location>
</feature>
<evidence type="ECO:0000256" key="6">
    <source>
        <dbReference type="SAM" id="MobiDB-lite"/>
    </source>
</evidence>
<evidence type="ECO:0000256" key="3">
    <source>
        <dbReference type="ARBA" id="ARBA00023125"/>
    </source>
</evidence>
<dbReference type="AlphaFoldDB" id="A0A4R0IV79"/>
<dbReference type="SUPFAM" id="SSF48498">
    <property type="entry name" value="Tetracyclin repressor-like, C-terminal domain"/>
    <property type="match status" value="1"/>
</dbReference>
<keyword evidence="2" id="KW-0805">Transcription regulation</keyword>
<keyword evidence="1" id="KW-0678">Repressor</keyword>
<evidence type="ECO:0000256" key="4">
    <source>
        <dbReference type="ARBA" id="ARBA00023163"/>
    </source>
</evidence>
<keyword evidence="4" id="KW-0804">Transcription</keyword>
<dbReference type="PANTHER" id="PTHR30055">
    <property type="entry name" value="HTH-TYPE TRANSCRIPTIONAL REGULATOR RUTR"/>
    <property type="match status" value="1"/>
</dbReference>
<evidence type="ECO:0000256" key="5">
    <source>
        <dbReference type="PROSITE-ProRule" id="PRU00335"/>
    </source>
</evidence>
<evidence type="ECO:0000256" key="1">
    <source>
        <dbReference type="ARBA" id="ARBA00022491"/>
    </source>
</evidence>
<dbReference type="Pfam" id="PF00440">
    <property type="entry name" value="TetR_N"/>
    <property type="match status" value="1"/>
</dbReference>
<dbReference type="GO" id="GO:0000976">
    <property type="term" value="F:transcription cis-regulatory region binding"/>
    <property type="evidence" value="ECO:0007669"/>
    <property type="project" value="TreeGrafter"/>
</dbReference>
<feature type="DNA-binding region" description="H-T-H motif" evidence="5">
    <location>
        <begin position="75"/>
        <end position="94"/>
    </location>
</feature>
<evidence type="ECO:0000259" key="7">
    <source>
        <dbReference type="PROSITE" id="PS50977"/>
    </source>
</evidence>
<comment type="caution">
    <text evidence="8">The sequence shown here is derived from an EMBL/GenBank/DDBJ whole genome shotgun (WGS) entry which is preliminary data.</text>
</comment>
<dbReference type="Pfam" id="PF13977">
    <property type="entry name" value="TetR_C_6"/>
    <property type="match status" value="1"/>
</dbReference>
<dbReference type="GO" id="GO:0003700">
    <property type="term" value="F:DNA-binding transcription factor activity"/>
    <property type="evidence" value="ECO:0007669"/>
    <property type="project" value="TreeGrafter"/>
</dbReference>
<sequence>MRCITWCPSTHYSVLPSRGEVDCLVPCGGARPKTRPVRTEGAKWMPRQVDHHQRRRDILEAAKNVIAEQGMAALSFREIGRRLGGSTSLITHYYPAQEDVLRDLVDSSVEEYEANLVAIGNEYSDPQARLEHIIFEWWLPIADDDLRDERMRLNVVAAGNQGARVQELLDAWERLLRGVLHGAVTQLVPEDEADHIIDVLRSTLNGIGLSTVEHPDHWTPERQRAVVRTVMSGLGLVPTSRPQPGRSDRTDRDRALRRLQVDDTNPG</sequence>
<gene>
    <name evidence="8" type="ORF">E0H92_27875</name>
</gene>
<dbReference type="InterPro" id="IPR036271">
    <property type="entry name" value="Tet_transcr_reg_TetR-rel_C_sf"/>
</dbReference>
<evidence type="ECO:0000256" key="2">
    <source>
        <dbReference type="ARBA" id="ARBA00023015"/>
    </source>
</evidence>
<proteinExistence type="predicted"/>
<keyword evidence="3 5" id="KW-0238">DNA-binding</keyword>
<organism evidence="8 9">
    <name type="scientific">Kribbella speibonae</name>
    <dbReference type="NCBI Taxonomy" id="1572660"/>
    <lineage>
        <taxon>Bacteria</taxon>
        <taxon>Bacillati</taxon>
        <taxon>Actinomycetota</taxon>
        <taxon>Actinomycetes</taxon>
        <taxon>Propionibacteriales</taxon>
        <taxon>Kribbellaceae</taxon>
        <taxon>Kribbella</taxon>
    </lineage>
</organism>
<feature type="domain" description="HTH tetR-type" evidence="7">
    <location>
        <begin position="52"/>
        <end position="112"/>
    </location>
</feature>
<dbReference type="Proteomes" id="UP000294225">
    <property type="component" value="Unassembled WGS sequence"/>
</dbReference>
<dbReference type="PANTHER" id="PTHR30055:SF234">
    <property type="entry name" value="HTH-TYPE TRANSCRIPTIONAL REGULATOR BETI"/>
    <property type="match status" value="1"/>
</dbReference>
<protein>
    <submittedName>
        <fullName evidence="8">TetR/AcrR family transcriptional regulator</fullName>
    </submittedName>
</protein>
<dbReference type="InterPro" id="IPR009057">
    <property type="entry name" value="Homeodomain-like_sf"/>
</dbReference>
<name>A0A4R0IV79_9ACTN</name>
<reference evidence="8 9" key="1">
    <citation type="submission" date="2019-02" db="EMBL/GenBank/DDBJ databases">
        <title>Kribbella capetownensis sp. nov. and Kribbella speibonae sp. nov., isolated from soil.</title>
        <authorList>
            <person name="Curtis S.M."/>
            <person name="Norton I."/>
            <person name="Everest G.J."/>
            <person name="Meyers P.R."/>
        </authorList>
    </citation>
    <scope>NUCLEOTIDE SEQUENCE [LARGE SCALE GENOMIC DNA]</scope>
    <source>
        <strain evidence="8 9">YM55</strain>
    </source>
</reference>
<dbReference type="InterPro" id="IPR039538">
    <property type="entry name" value="BetI_C"/>
</dbReference>
<dbReference type="Gene3D" id="1.10.357.10">
    <property type="entry name" value="Tetracycline Repressor, domain 2"/>
    <property type="match status" value="1"/>
</dbReference>
<evidence type="ECO:0000313" key="9">
    <source>
        <dbReference type="Proteomes" id="UP000294225"/>
    </source>
</evidence>
<feature type="region of interest" description="Disordered" evidence="6">
    <location>
        <begin position="234"/>
        <end position="267"/>
    </location>
</feature>
<evidence type="ECO:0000313" key="8">
    <source>
        <dbReference type="EMBL" id="TCC36454.1"/>
    </source>
</evidence>
<dbReference type="InterPro" id="IPR050109">
    <property type="entry name" value="HTH-type_TetR-like_transc_reg"/>
</dbReference>
<dbReference type="InterPro" id="IPR001647">
    <property type="entry name" value="HTH_TetR"/>
</dbReference>
<dbReference type="EMBL" id="SJKC01000003">
    <property type="protein sequence ID" value="TCC36454.1"/>
    <property type="molecule type" value="Genomic_DNA"/>
</dbReference>
<accession>A0A4R0IV79</accession>
<dbReference type="PROSITE" id="PS50977">
    <property type="entry name" value="HTH_TETR_2"/>
    <property type="match status" value="1"/>
</dbReference>
<dbReference type="SUPFAM" id="SSF46689">
    <property type="entry name" value="Homeodomain-like"/>
    <property type="match status" value="1"/>
</dbReference>